<dbReference type="SUPFAM" id="SSF50630">
    <property type="entry name" value="Acid proteases"/>
    <property type="match status" value="1"/>
</dbReference>
<dbReference type="AlphaFoldDB" id="A0AAV9J547"/>
<evidence type="ECO:0000313" key="4">
    <source>
        <dbReference type="Proteomes" id="UP001324427"/>
    </source>
</evidence>
<organism evidence="3 4">
    <name type="scientific">Oleoguttula mirabilis</name>
    <dbReference type="NCBI Taxonomy" id="1507867"/>
    <lineage>
        <taxon>Eukaryota</taxon>
        <taxon>Fungi</taxon>
        <taxon>Dikarya</taxon>
        <taxon>Ascomycota</taxon>
        <taxon>Pezizomycotina</taxon>
        <taxon>Dothideomycetes</taxon>
        <taxon>Dothideomycetidae</taxon>
        <taxon>Mycosphaerellales</taxon>
        <taxon>Teratosphaeriaceae</taxon>
        <taxon>Oleoguttula</taxon>
    </lineage>
</organism>
<dbReference type="PANTHER" id="PTHR47966:SF65">
    <property type="entry name" value="ASPARTIC-TYPE ENDOPEPTIDASE"/>
    <property type="match status" value="1"/>
</dbReference>
<dbReference type="EMBL" id="JAVFHQ010000074">
    <property type="protein sequence ID" value="KAK4540110.1"/>
    <property type="molecule type" value="Genomic_DNA"/>
</dbReference>
<dbReference type="Pfam" id="PF00026">
    <property type="entry name" value="Asp"/>
    <property type="match status" value="1"/>
</dbReference>
<accession>A0AAV9J547</accession>
<sequence length="294" mass="30927">MVNQSGFKIGYNDGRTITGDLISDAVNLGNMTVDSVTMAVATELIDWHMSGPGIMGIGSEAGEAMGFINSRSYSIWLDDLGAANGTILFGGYDTDKYTGNLTVLKILDADRLKVWWSSLTLTDSNGSITLLSDSFPYPASLDIGSSASHVPSGVWSKLCERFGVRNQNIGTDAYPNDAACVVPCDLGYGSLDFGFGGSNGTIVSVPFSELAPPGFNARTGEPLYYPNGTRMCLFGLTPGTDGDVFGDTLLRSAYVVYDLDNEKIAIAQSNVSSTSSNNIVEIPVGGLPFAGTGV</sequence>
<name>A0AAV9J547_9PEZI</name>
<comment type="similarity">
    <text evidence="1">Belongs to the peptidase A1 family.</text>
</comment>
<feature type="domain" description="Peptidase A1" evidence="2">
    <location>
        <begin position="1"/>
        <end position="267"/>
    </location>
</feature>
<evidence type="ECO:0000259" key="2">
    <source>
        <dbReference type="PROSITE" id="PS51767"/>
    </source>
</evidence>
<keyword evidence="4" id="KW-1185">Reference proteome</keyword>
<dbReference type="GO" id="GO:0004190">
    <property type="term" value="F:aspartic-type endopeptidase activity"/>
    <property type="evidence" value="ECO:0007669"/>
    <property type="project" value="InterPro"/>
</dbReference>
<evidence type="ECO:0000256" key="1">
    <source>
        <dbReference type="ARBA" id="ARBA00007447"/>
    </source>
</evidence>
<reference evidence="3 4" key="1">
    <citation type="submission" date="2021-11" db="EMBL/GenBank/DDBJ databases">
        <title>Black yeast isolated from Biological Soil Crust.</title>
        <authorList>
            <person name="Kurbessoian T."/>
        </authorList>
    </citation>
    <scope>NUCLEOTIDE SEQUENCE [LARGE SCALE GENOMIC DNA]</scope>
    <source>
        <strain evidence="3 4">CCFEE 5522</strain>
    </source>
</reference>
<dbReference type="PROSITE" id="PS51767">
    <property type="entry name" value="PEPTIDASE_A1"/>
    <property type="match status" value="1"/>
</dbReference>
<protein>
    <recommendedName>
        <fullName evidence="2">Peptidase A1 domain-containing protein</fullName>
    </recommendedName>
</protein>
<gene>
    <name evidence="3" type="ORF">LTR36_009775</name>
</gene>
<proteinExistence type="inferred from homology"/>
<dbReference type="Proteomes" id="UP001324427">
    <property type="component" value="Unassembled WGS sequence"/>
</dbReference>
<dbReference type="InterPro" id="IPR001461">
    <property type="entry name" value="Aspartic_peptidase_A1"/>
</dbReference>
<dbReference type="PANTHER" id="PTHR47966">
    <property type="entry name" value="BETA-SITE APP-CLEAVING ENZYME, ISOFORM A-RELATED"/>
    <property type="match status" value="1"/>
</dbReference>
<dbReference type="InterPro" id="IPR033121">
    <property type="entry name" value="PEPTIDASE_A1"/>
</dbReference>
<evidence type="ECO:0000313" key="3">
    <source>
        <dbReference type="EMBL" id="KAK4540110.1"/>
    </source>
</evidence>
<dbReference type="GO" id="GO:0006508">
    <property type="term" value="P:proteolysis"/>
    <property type="evidence" value="ECO:0007669"/>
    <property type="project" value="InterPro"/>
</dbReference>
<dbReference type="Gene3D" id="2.40.70.10">
    <property type="entry name" value="Acid Proteases"/>
    <property type="match status" value="2"/>
</dbReference>
<dbReference type="InterPro" id="IPR021109">
    <property type="entry name" value="Peptidase_aspartic_dom_sf"/>
</dbReference>
<comment type="caution">
    <text evidence="3">The sequence shown here is derived from an EMBL/GenBank/DDBJ whole genome shotgun (WGS) entry which is preliminary data.</text>
</comment>